<gene>
    <name evidence="3" type="ORF">E1898_17240</name>
</gene>
<keyword evidence="4" id="KW-1185">Reference proteome</keyword>
<dbReference type="CDD" id="cd06577">
    <property type="entry name" value="PASTA_pknB"/>
    <property type="match status" value="3"/>
</dbReference>
<feature type="domain" description="PASTA" evidence="2">
    <location>
        <begin position="176"/>
        <end position="243"/>
    </location>
</feature>
<evidence type="ECO:0000313" key="4">
    <source>
        <dbReference type="Proteomes" id="UP000295438"/>
    </source>
</evidence>
<evidence type="ECO:0000256" key="1">
    <source>
        <dbReference type="SAM" id="Phobius"/>
    </source>
</evidence>
<evidence type="ECO:0000259" key="2">
    <source>
        <dbReference type="PROSITE" id="PS51178"/>
    </source>
</evidence>
<dbReference type="EMBL" id="SMUW01000037">
    <property type="protein sequence ID" value="TDK41726.1"/>
    <property type="molecule type" value="Genomic_DNA"/>
</dbReference>
<dbReference type="Gene3D" id="3.30.10.20">
    <property type="match status" value="3"/>
</dbReference>
<reference evidence="3 4" key="1">
    <citation type="submission" date="2019-03" db="EMBL/GenBank/DDBJ databases">
        <title>Algoriphagus aquimaris sp. nov., isolated form marine sediment in Pohang, Korea.</title>
        <authorList>
            <person name="Kim J."/>
            <person name="Yoon S.-H."/>
            <person name="Lee S.-S."/>
        </authorList>
    </citation>
    <scope>NUCLEOTIDE SEQUENCE [LARGE SCALE GENOMIC DNA]</scope>
    <source>
        <strain evidence="3 4">F21</strain>
    </source>
</reference>
<keyword evidence="1" id="KW-0812">Transmembrane</keyword>
<accession>A0A4R5URZ3</accession>
<proteinExistence type="predicted"/>
<organism evidence="3 4">
    <name type="scientific">Algoriphagus formosus</name>
    <dbReference type="NCBI Taxonomy" id="2007308"/>
    <lineage>
        <taxon>Bacteria</taxon>
        <taxon>Pseudomonadati</taxon>
        <taxon>Bacteroidota</taxon>
        <taxon>Cytophagia</taxon>
        <taxon>Cytophagales</taxon>
        <taxon>Cyclobacteriaceae</taxon>
        <taxon>Algoriphagus</taxon>
    </lineage>
</organism>
<dbReference type="Pfam" id="PF03793">
    <property type="entry name" value="PASTA"/>
    <property type="match status" value="2"/>
</dbReference>
<dbReference type="AlphaFoldDB" id="A0A4R5URZ3"/>
<dbReference type="SUPFAM" id="SSF54184">
    <property type="entry name" value="Penicillin-binding protein 2x (pbp-2x), c-terminal domain"/>
    <property type="match status" value="1"/>
</dbReference>
<protein>
    <submittedName>
        <fullName evidence="3">PASTA domain-containing protein</fullName>
    </submittedName>
</protein>
<keyword evidence="1" id="KW-0472">Membrane</keyword>
<dbReference type="PROSITE" id="PS51178">
    <property type="entry name" value="PASTA"/>
    <property type="match status" value="2"/>
</dbReference>
<feature type="transmembrane region" description="Helical" evidence="1">
    <location>
        <begin position="7"/>
        <end position="27"/>
    </location>
</feature>
<keyword evidence="1" id="KW-1133">Transmembrane helix</keyword>
<comment type="caution">
    <text evidence="3">The sequence shown here is derived from an EMBL/GenBank/DDBJ whole genome shotgun (WGS) entry which is preliminary data.</text>
</comment>
<evidence type="ECO:0000313" key="3">
    <source>
        <dbReference type="EMBL" id="TDK41726.1"/>
    </source>
</evidence>
<name>A0A4R5URZ3_9BACT</name>
<dbReference type="Proteomes" id="UP000295438">
    <property type="component" value="Unassembled WGS sequence"/>
</dbReference>
<dbReference type="SMART" id="SM00740">
    <property type="entry name" value="PASTA"/>
    <property type="match status" value="3"/>
</dbReference>
<dbReference type="InterPro" id="IPR005543">
    <property type="entry name" value="PASTA_dom"/>
</dbReference>
<dbReference type="RefSeq" id="WP_024281842.1">
    <property type="nucleotide sequence ID" value="NZ_SMUW01000037.1"/>
</dbReference>
<sequence>MKKIFIHLLLIISASILLGFLFLKIYLPTHTNHGETVSVPDLSGYTFDEAVNILEKSGLNYEVSQDSGYSVDAPALAVLKQIPPAEDQVKDGRKIYLTLNAQNAPMIKLPNLVNLQLKNVQEILANLGLERGELIYVPDIAINVVLELQYKGQPIAEGFEIPKGEKIDLVVGDGLGNQILEVPTLTGMDEIDAEFLILGSGLRVGEKVYYQNDTVPPGYVFRQAPPAQTQVKTGETIDLWISRKEN</sequence>
<feature type="domain" description="PASTA" evidence="2">
    <location>
        <begin position="34"/>
        <end position="101"/>
    </location>
</feature>